<feature type="non-terminal residue" evidence="1">
    <location>
        <position position="1"/>
    </location>
</feature>
<dbReference type="VEuPathDB" id="FungiDB:BD410DRAFT_788589"/>
<dbReference type="OrthoDB" id="3256525at2759"/>
<feature type="non-terminal residue" evidence="1">
    <location>
        <position position="102"/>
    </location>
</feature>
<proteinExistence type="predicted"/>
<organism evidence="1 2">
    <name type="scientific">Rickenella mellea</name>
    <dbReference type="NCBI Taxonomy" id="50990"/>
    <lineage>
        <taxon>Eukaryota</taxon>
        <taxon>Fungi</taxon>
        <taxon>Dikarya</taxon>
        <taxon>Basidiomycota</taxon>
        <taxon>Agaricomycotina</taxon>
        <taxon>Agaricomycetes</taxon>
        <taxon>Hymenochaetales</taxon>
        <taxon>Rickenellaceae</taxon>
        <taxon>Rickenella</taxon>
    </lineage>
</organism>
<evidence type="ECO:0000313" key="1">
    <source>
        <dbReference type="EMBL" id="TDL22336.1"/>
    </source>
</evidence>
<name>A0A4Y7Q4X3_9AGAM</name>
<accession>A0A4Y7Q4X3</accession>
<gene>
    <name evidence="1" type="ORF">BD410DRAFT_788589</name>
</gene>
<dbReference type="EMBL" id="ML170175">
    <property type="protein sequence ID" value="TDL22336.1"/>
    <property type="molecule type" value="Genomic_DNA"/>
</dbReference>
<reference evidence="1 2" key="1">
    <citation type="submission" date="2018-06" db="EMBL/GenBank/DDBJ databases">
        <title>A transcriptomic atlas of mushroom development highlights an independent origin of complex multicellularity.</title>
        <authorList>
            <consortium name="DOE Joint Genome Institute"/>
            <person name="Krizsan K."/>
            <person name="Almasi E."/>
            <person name="Merenyi Z."/>
            <person name="Sahu N."/>
            <person name="Viragh M."/>
            <person name="Koszo T."/>
            <person name="Mondo S."/>
            <person name="Kiss B."/>
            <person name="Balint B."/>
            <person name="Kues U."/>
            <person name="Barry K."/>
            <person name="Hegedus J.C."/>
            <person name="Henrissat B."/>
            <person name="Johnson J."/>
            <person name="Lipzen A."/>
            <person name="Ohm R."/>
            <person name="Nagy I."/>
            <person name="Pangilinan J."/>
            <person name="Yan J."/>
            <person name="Xiong Y."/>
            <person name="Grigoriev I.V."/>
            <person name="Hibbett D.S."/>
            <person name="Nagy L.G."/>
        </authorList>
    </citation>
    <scope>NUCLEOTIDE SEQUENCE [LARGE SCALE GENOMIC DNA]</scope>
    <source>
        <strain evidence="1 2">SZMC22713</strain>
    </source>
</reference>
<protein>
    <submittedName>
        <fullName evidence="1">Uncharacterized protein</fullName>
    </submittedName>
</protein>
<dbReference type="AlphaFoldDB" id="A0A4Y7Q4X3"/>
<keyword evidence="2" id="KW-1185">Reference proteome</keyword>
<evidence type="ECO:0000313" key="2">
    <source>
        <dbReference type="Proteomes" id="UP000294933"/>
    </source>
</evidence>
<sequence>MATHFPLDFDFTSDHPREGTTALYFKQTMATKLSLMLVSRRFNAIVSEFLFEFVYISTVRLAASIKSQETWDRKRLGTWQRYGWRKALRMELYLGSHSPVPT</sequence>
<dbReference type="Proteomes" id="UP000294933">
    <property type="component" value="Unassembled WGS sequence"/>
</dbReference>